<comment type="catalytic activity">
    <reaction evidence="8">
        <text>(S)-malate + ATP + CoA = (S)-malyl-CoA + ADP + phosphate</text>
        <dbReference type="Rhea" id="RHEA:26193"/>
        <dbReference type="ChEBI" id="CHEBI:15589"/>
        <dbReference type="ChEBI" id="CHEBI:30616"/>
        <dbReference type="ChEBI" id="CHEBI:43474"/>
        <dbReference type="ChEBI" id="CHEBI:57287"/>
        <dbReference type="ChEBI" id="CHEBI:57317"/>
        <dbReference type="ChEBI" id="CHEBI:456216"/>
        <dbReference type="EC" id="6.2.1.9"/>
    </reaction>
</comment>
<keyword evidence="13" id="KW-1185">Reference proteome</keyword>
<dbReference type="SUPFAM" id="SSF52210">
    <property type="entry name" value="Succinyl-CoA synthetase domains"/>
    <property type="match status" value="1"/>
</dbReference>
<keyword evidence="6 10" id="KW-0067">ATP-binding</keyword>
<evidence type="ECO:0000256" key="9">
    <source>
        <dbReference type="ARBA" id="ARBA00060690"/>
    </source>
</evidence>
<keyword evidence="7 10" id="KW-0460">Magnesium</keyword>
<dbReference type="InterPro" id="IPR016102">
    <property type="entry name" value="Succinyl-CoA_synth-like"/>
</dbReference>
<dbReference type="Gene3D" id="3.40.50.261">
    <property type="entry name" value="Succinyl-CoA synthetase domains"/>
    <property type="match status" value="1"/>
</dbReference>
<evidence type="ECO:0000313" key="12">
    <source>
        <dbReference type="EMBL" id="ROP84644.1"/>
    </source>
</evidence>
<dbReference type="GO" id="GO:0042709">
    <property type="term" value="C:succinate-CoA ligase complex"/>
    <property type="evidence" value="ECO:0007669"/>
    <property type="project" value="TreeGrafter"/>
</dbReference>
<dbReference type="NCBIfam" id="NF001913">
    <property type="entry name" value="PRK00696.1"/>
    <property type="match status" value="1"/>
</dbReference>
<dbReference type="PIRSF" id="PIRSF001554">
    <property type="entry name" value="SucCS_beta"/>
    <property type="match status" value="1"/>
</dbReference>
<keyword evidence="3 10" id="KW-0436">Ligase</keyword>
<dbReference type="InterPro" id="IPR011761">
    <property type="entry name" value="ATP-grasp"/>
</dbReference>
<feature type="binding site" evidence="10">
    <location>
        <position position="107"/>
    </location>
    <ligand>
        <name>ATP</name>
        <dbReference type="ChEBI" id="CHEBI:30616"/>
    </ligand>
</feature>
<dbReference type="Gene3D" id="3.30.470.20">
    <property type="entry name" value="ATP-grasp fold, B domain"/>
    <property type="match status" value="1"/>
</dbReference>
<keyword evidence="2 10" id="KW-0816">Tricarboxylic acid cycle</keyword>
<dbReference type="InterPro" id="IPR013815">
    <property type="entry name" value="ATP_grasp_subdomain_1"/>
</dbReference>
<name>A0A3N1KXQ2_9PROT</name>
<feature type="binding site" evidence="10">
    <location>
        <position position="199"/>
    </location>
    <ligand>
        <name>Mg(2+)</name>
        <dbReference type="ChEBI" id="CHEBI:18420"/>
    </ligand>
</feature>
<dbReference type="EMBL" id="RJKX01000015">
    <property type="protein sequence ID" value="ROP84644.1"/>
    <property type="molecule type" value="Genomic_DNA"/>
</dbReference>
<dbReference type="InterPro" id="IPR005809">
    <property type="entry name" value="Succ_CoA_ligase-like_bsu"/>
</dbReference>
<dbReference type="Proteomes" id="UP000278222">
    <property type="component" value="Unassembled WGS sequence"/>
</dbReference>
<evidence type="ECO:0000256" key="5">
    <source>
        <dbReference type="ARBA" id="ARBA00022741"/>
    </source>
</evidence>
<evidence type="ECO:0000256" key="10">
    <source>
        <dbReference type="HAMAP-Rule" id="MF_00558"/>
    </source>
</evidence>
<dbReference type="PROSITE" id="PS01217">
    <property type="entry name" value="SUCCINYL_COA_LIG_3"/>
    <property type="match status" value="1"/>
</dbReference>
<feature type="domain" description="ATP-grasp" evidence="11">
    <location>
        <begin position="9"/>
        <end position="229"/>
    </location>
</feature>
<feature type="binding site" evidence="10">
    <location>
        <position position="46"/>
    </location>
    <ligand>
        <name>ATP</name>
        <dbReference type="ChEBI" id="CHEBI:30616"/>
    </ligand>
</feature>
<accession>A0A3N1KXQ2</accession>
<dbReference type="GO" id="GO:0000287">
    <property type="term" value="F:magnesium ion binding"/>
    <property type="evidence" value="ECO:0007669"/>
    <property type="project" value="UniProtKB-UniRule"/>
</dbReference>
<dbReference type="PANTHER" id="PTHR11815">
    <property type="entry name" value="SUCCINYL-COA SYNTHETASE BETA CHAIN"/>
    <property type="match status" value="1"/>
</dbReference>
<comment type="catalytic activity">
    <reaction evidence="10">
        <text>succinate + ATP + CoA = succinyl-CoA + ADP + phosphate</text>
        <dbReference type="Rhea" id="RHEA:17661"/>
        <dbReference type="ChEBI" id="CHEBI:30031"/>
        <dbReference type="ChEBI" id="CHEBI:30616"/>
        <dbReference type="ChEBI" id="CHEBI:43474"/>
        <dbReference type="ChEBI" id="CHEBI:57287"/>
        <dbReference type="ChEBI" id="CHEBI:57292"/>
        <dbReference type="ChEBI" id="CHEBI:456216"/>
        <dbReference type="EC" id="6.2.1.5"/>
    </reaction>
</comment>
<comment type="cofactor">
    <cofactor evidence="10">
        <name>Mg(2+)</name>
        <dbReference type="ChEBI" id="CHEBI:18420"/>
    </cofactor>
    <text evidence="10">Binds 1 Mg(2+) ion per subunit.</text>
</comment>
<evidence type="ECO:0000256" key="2">
    <source>
        <dbReference type="ARBA" id="ARBA00022532"/>
    </source>
</evidence>
<evidence type="ECO:0000256" key="3">
    <source>
        <dbReference type="ARBA" id="ARBA00022598"/>
    </source>
</evidence>
<dbReference type="GO" id="GO:0004776">
    <property type="term" value="F:succinate-CoA ligase (GDP-forming) activity"/>
    <property type="evidence" value="ECO:0007669"/>
    <property type="project" value="RHEA"/>
</dbReference>
<dbReference type="GO" id="GO:0005829">
    <property type="term" value="C:cytosol"/>
    <property type="evidence" value="ECO:0007669"/>
    <property type="project" value="TreeGrafter"/>
</dbReference>
<keyword evidence="5 10" id="KW-0547">Nucleotide-binding</keyword>
<dbReference type="OrthoDB" id="9802602at2"/>
<dbReference type="GO" id="GO:0006104">
    <property type="term" value="P:succinyl-CoA metabolic process"/>
    <property type="evidence" value="ECO:0007669"/>
    <property type="project" value="TreeGrafter"/>
</dbReference>
<dbReference type="Pfam" id="PF00549">
    <property type="entry name" value="Ligase_CoA"/>
    <property type="match status" value="1"/>
</dbReference>
<dbReference type="PROSITE" id="PS50975">
    <property type="entry name" value="ATP_GRASP"/>
    <property type="match status" value="1"/>
</dbReference>
<reference evidence="12 13" key="1">
    <citation type="submission" date="2018-11" db="EMBL/GenBank/DDBJ databases">
        <title>Genomic Encyclopedia of Type Strains, Phase IV (KMG-IV): sequencing the most valuable type-strain genomes for metagenomic binning, comparative biology and taxonomic classification.</title>
        <authorList>
            <person name="Goeker M."/>
        </authorList>
    </citation>
    <scope>NUCLEOTIDE SEQUENCE [LARGE SCALE GENOMIC DNA]</scope>
    <source>
        <strain evidence="12 13">DSM 5900</strain>
    </source>
</reference>
<comment type="subunit">
    <text evidence="10">Heterotetramer of two alpha and two beta subunits.</text>
</comment>
<dbReference type="Pfam" id="PF08442">
    <property type="entry name" value="ATP-grasp_2"/>
    <property type="match status" value="1"/>
</dbReference>
<dbReference type="GO" id="GO:0004775">
    <property type="term" value="F:succinate-CoA ligase (ADP-forming) activity"/>
    <property type="evidence" value="ECO:0007669"/>
    <property type="project" value="UniProtKB-UniRule"/>
</dbReference>
<proteinExistence type="inferred from homology"/>
<evidence type="ECO:0000256" key="7">
    <source>
        <dbReference type="ARBA" id="ARBA00022842"/>
    </source>
</evidence>
<evidence type="ECO:0000256" key="4">
    <source>
        <dbReference type="ARBA" id="ARBA00022723"/>
    </source>
</evidence>
<protein>
    <recommendedName>
        <fullName evidence="10">Succinate--CoA ligase [ADP-forming] subunit beta</fullName>
        <ecNumber evidence="10">6.2.1.5</ecNumber>
    </recommendedName>
    <alternativeName>
        <fullName evidence="10">Succinyl-CoA synthetase subunit beta</fullName>
        <shortName evidence="10">SCS-beta</shortName>
    </alternativeName>
</protein>
<dbReference type="InterPro" id="IPR005811">
    <property type="entry name" value="SUCC_ACL_C"/>
</dbReference>
<dbReference type="GO" id="GO:0006099">
    <property type="term" value="P:tricarboxylic acid cycle"/>
    <property type="evidence" value="ECO:0007669"/>
    <property type="project" value="UniProtKB-UniRule"/>
</dbReference>
<dbReference type="GO" id="GO:0005524">
    <property type="term" value="F:ATP binding"/>
    <property type="evidence" value="ECO:0007669"/>
    <property type="project" value="UniProtKB-UniRule"/>
</dbReference>
<comment type="caution">
    <text evidence="12">The sequence shown here is derived from an EMBL/GenBank/DDBJ whole genome shotgun (WGS) entry which is preliminary data.</text>
</comment>
<dbReference type="Gene3D" id="3.30.1490.20">
    <property type="entry name" value="ATP-grasp fold, A domain"/>
    <property type="match status" value="1"/>
</dbReference>
<dbReference type="FunFam" id="3.30.470.20:FF:000002">
    <property type="entry name" value="Succinate--CoA ligase [ADP-forming] subunit beta"/>
    <property type="match status" value="1"/>
</dbReference>
<dbReference type="InterPro" id="IPR017866">
    <property type="entry name" value="Succ-CoA_synthase_bsu_CS"/>
</dbReference>
<sequence>MNIHEYQAKALLKKYGVPVPQGQVAYTEDEAEAAAKSLGGPVWVVKAQIHAGGRGKGGGVKVVKSLENVRAEAARMIGMTLVTHQTGPEGREVKRVYVEEGCDIARELYLGLLIDRATQRVTVMASTEGGMEIEEVAAATPEKIMKVAVDPATGFQPFHARKLAFGLGLQGKQVSAAVKFMTALYDAFVGLDASIVEINPLVVTGAGELIALDAKMNFDDNALYRQKAVEELRDEDEEDPSELEAGKHGLNYVKLDGNIGCMVNGAGLAMATMDIIKLYGGLPANFLDVGGGATKERVTTAFKLILSDANVEGILVNIFGGIMRCDVIAEGVVAAAREVSLHVPLVVRLEGTNVDLGKKILKQSGLAITSADNLADAAEKIVKAVKEAA</sequence>
<organism evidence="12 13">
    <name type="scientific">Stella humosa</name>
    <dbReference type="NCBI Taxonomy" id="94"/>
    <lineage>
        <taxon>Bacteria</taxon>
        <taxon>Pseudomonadati</taxon>
        <taxon>Pseudomonadota</taxon>
        <taxon>Alphaproteobacteria</taxon>
        <taxon>Rhodospirillales</taxon>
        <taxon>Stellaceae</taxon>
        <taxon>Stella</taxon>
    </lineage>
</organism>
<evidence type="ECO:0000259" key="11">
    <source>
        <dbReference type="PROSITE" id="PS50975"/>
    </source>
</evidence>
<dbReference type="FunFam" id="3.30.1490.20:FF:000002">
    <property type="entry name" value="Succinate--CoA ligase [ADP-forming] subunit beta"/>
    <property type="match status" value="1"/>
</dbReference>
<dbReference type="PANTHER" id="PTHR11815:SF10">
    <property type="entry name" value="SUCCINATE--COA LIGASE [GDP-FORMING] SUBUNIT BETA, MITOCHONDRIAL"/>
    <property type="match status" value="1"/>
</dbReference>
<comment type="similarity">
    <text evidence="1 10">Belongs to the succinate/malate CoA ligase beta subunit family.</text>
</comment>
<evidence type="ECO:0000256" key="6">
    <source>
        <dbReference type="ARBA" id="ARBA00022840"/>
    </source>
</evidence>
<comment type="function">
    <text evidence="10">Succinyl-CoA synthetase functions in the citric acid cycle (TCA), coupling the hydrolysis of succinyl-CoA to the synthesis of either ATP or GTP and thus represents the only step of substrate-level phosphorylation in the TCA. The beta subunit provides nucleotide specificity of the enzyme and binds the substrate succinate, while the binding sites for coenzyme A and phosphate are found in the alpha subunit.</text>
</comment>
<comment type="pathway">
    <text evidence="10">Carbohydrate metabolism; tricarboxylic acid cycle; succinate from succinyl-CoA (ligase route): step 1/1.</text>
</comment>
<dbReference type="InterPro" id="IPR013650">
    <property type="entry name" value="ATP-grasp_succ-CoA_synth-type"/>
</dbReference>
<evidence type="ECO:0000256" key="8">
    <source>
        <dbReference type="ARBA" id="ARBA00052241"/>
    </source>
</evidence>
<keyword evidence="4 10" id="KW-0479">Metal-binding</keyword>
<comment type="pathway">
    <text evidence="9">One-carbon metabolism; formaldehyde assimilation via serine pathway.</text>
</comment>
<feature type="binding site" evidence="10">
    <location>
        <position position="102"/>
    </location>
    <ligand>
        <name>ATP</name>
        <dbReference type="ChEBI" id="CHEBI:30616"/>
    </ligand>
</feature>
<comment type="catalytic activity">
    <reaction evidence="10">
        <text>GTP + succinate + CoA = succinyl-CoA + GDP + phosphate</text>
        <dbReference type="Rhea" id="RHEA:22120"/>
        <dbReference type="ChEBI" id="CHEBI:30031"/>
        <dbReference type="ChEBI" id="CHEBI:37565"/>
        <dbReference type="ChEBI" id="CHEBI:43474"/>
        <dbReference type="ChEBI" id="CHEBI:57287"/>
        <dbReference type="ChEBI" id="CHEBI:57292"/>
        <dbReference type="ChEBI" id="CHEBI:58189"/>
    </reaction>
</comment>
<feature type="binding site" evidence="10">
    <location>
        <position position="213"/>
    </location>
    <ligand>
        <name>Mg(2+)</name>
        <dbReference type="ChEBI" id="CHEBI:18420"/>
    </ligand>
</feature>
<feature type="binding site" evidence="10">
    <location>
        <position position="99"/>
    </location>
    <ligand>
        <name>ATP</name>
        <dbReference type="ChEBI" id="CHEBI:30616"/>
    </ligand>
</feature>
<feature type="binding site" evidence="10">
    <location>
        <begin position="53"/>
        <end position="55"/>
    </location>
    <ligand>
        <name>ATP</name>
        <dbReference type="ChEBI" id="CHEBI:30616"/>
    </ligand>
</feature>
<dbReference type="SUPFAM" id="SSF56059">
    <property type="entry name" value="Glutathione synthetase ATP-binding domain-like"/>
    <property type="match status" value="1"/>
</dbReference>
<dbReference type="AlphaFoldDB" id="A0A3N1KXQ2"/>
<dbReference type="UniPathway" id="UPA00223">
    <property type="reaction ID" value="UER00999"/>
</dbReference>
<evidence type="ECO:0000313" key="13">
    <source>
        <dbReference type="Proteomes" id="UP000278222"/>
    </source>
</evidence>
<dbReference type="RefSeq" id="WP_123692725.1">
    <property type="nucleotide sequence ID" value="NZ_AP019700.1"/>
</dbReference>
<dbReference type="EC" id="6.2.1.5" evidence="10"/>
<feature type="binding site" evidence="10">
    <location>
        <position position="264"/>
    </location>
    <ligand>
        <name>substrate</name>
        <note>ligand shared with subunit alpha</note>
    </ligand>
</feature>
<evidence type="ECO:0000256" key="1">
    <source>
        <dbReference type="ARBA" id="ARBA00009182"/>
    </source>
</evidence>
<dbReference type="GO" id="GO:0050074">
    <property type="term" value="F:malate-CoA ligase activity"/>
    <property type="evidence" value="ECO:0007669"/>
    <property type="project" value="UniProtKB-EC"/>
</dbReference>
<dbReference type="NCBIfam" id="TIGR01016">
    <property type="entry name" value="sucCoAbeta"/>
    <property type="match status" value="1"/>
</dbReference>
<dbReference type="HAMAP" id="MF_00558">
    <property type="entry name" value="Succ_CoA_beta"/>
    <property type="match status" value="1"/>
</dbReference>
<feature type="binding site" evidence="10">
    <location>
        <begin position="321"/>
        <end position="323"/>
    </location>
    <ligand>
        <name>substrate</name>
        <note>ligand shared with subunit alpha</note>
    </ligand>
</feature>
<gene>
    <name evidence="10" type="primary">sucC</name>
    <name evidence="12" type="ORF">EDC65_3999</name>
</gene>
<dbReference type="FunFam" id="3.40.50.261:FF:000001">
    <property type="entry name" value="Succinate--CoA ligase [ADP-forming] subunit beta"/>
    <property type="match status" value="1"/>
</dbReference>